<feature type="region of interest" description="Disordered" evidence="1">
    <location>
        <begin position="25"/>
        <end position="44"/>
    </location>
</feature>
<dbReference type="AlphaFoldDB" id="A0A1C1CQ93"/>
<organism evidence="2 3">
    <name type="scientific">Cladophialophora carrionii</name>
    <dbReference type="NCBI Taxonomy" id="86049"/>
    <lineage>
        <taxon>Eukaryota</taxon>
        <taxon>Fungi</taxon>
        <taxon>Dikarya</taxon>
        <taxon>Ascomycota</taxon>
        <taxon>Pezizomycotina</taxon>
        <taxon>Eurotiomycetes</taxon>
        <taxon>Chaetothyriomycetidae</taxon>
        <taxon>Chaetothyriales</taxon>
        <taxon>Herpotrichiellaceae</taxon>
        <taxon>Cladophialophora</taxon>
    </lineage>
</organism>
<evidence type="ECO:0000256" key="1">
    <source>
        <dbReference type="SAM" id="MobiDB-lite"/>
    </source>
</evidence>
<dbReference type="EMBL" id="LGRB01000010">
    <property type="protein sequence ID" value="OCT50684.1"/>
    <property type="molecule type" value="Genomic_DNA"/>
</dbReference>
<dbReference type="VEuPathDB" id="FungiDB:CLCR_07822"/>
<comment type="caution">
    <text evidence="2">The sequence shown here is derived from an EMBL/GenBank/DDBJ whole genome shotgun (WGS) entry which is preliminary data.</text>
</comment>
<accession>A0A1C1CQ93</accession>
<gene>
    <name evidence="2" type="ORF">CLCR_07822</name>
</gene>
<reference evidence="3" key="1">
    <citation type="submission" date="2015-07" db="EMBL/GenBank/DDBJ databases">
        <authorList>
            <person name="Teixeira M.M."/>
            <person name="Souza R.C."/>
            <person name="Almeida L.G."/>
            <person name="Vicente V.A."/>
            <person name="de Hoog S."/>
            <person name="Bocca A.L."/>
            <person name="de Almeida S.R."/>
            <person name="Vasconcelos A.T."/>
            <person name="Felipe M.S."/>
        </authorList>
    </citation>
    <scope>NUCLEOTIDE SEQUENCE [LARGE SCALE GENOMIC DNA]</scope>
    <source>
        <strain evidence="3">KSF</strain>
    </source>
</reference>
<keyword evidence="3" id="KW-1185">Reference proteome</keyword>
<name>A0A1C1CQ93_9EURO</name>
<evidence type="ECO:0000313" key="3">
    <source>
        <dbReference type="Proteomes" id="UP000094526"/>
    </source>
</evidence>
<dbReference type="Proteomes" id="UP000094526">
    <property type="component" value="Unassembled WGS sequence"/>
</dbReference>
<evidence type="ECO:0000313" key="2">
    <source>
        <dbReference type="EMBL" id="OCT50684.1"/>
    </source>
</evidence>
<sequence length="84" mass="9176">MFARALLVAPRVDVWLTAALRANGQTGYGRTGTRKEERAGSLAPSRRRCICNSQLDEGMHAANEQREQQAIGGASEPARNHITE</sequence>
<proteinExistence type="predicted"/>
<protein>
    <submittedName>
        <fullName evidence="2">Uncharacterized protein</fullName>
    </submittedName>
</protein>
<feature type="region of interest" description="Disordered" evidence="1">
    <location>
        <begin position="60"/>
        <end position="84"/>
    </location>
</feature>